<protein>
    <recommendedName>
        <fullName evidence="4">Chitooligosaccharide deacetylase</fullName>
    </recommendedName>
    <alternativeName>
        <fullName evidence="6">Nodulation protein B</fullName>
    </alternativeName>
</protein>
<sequence length="328" mass="36412">MTRTSARAPVTVVMYHYVRPLADSPFPRLKALELADFHTQLDYLSAHYSVISPAAFHAALHNGADLPNRPCLLTFDDGYSDHYDHVFPALQDRAMTGLFFTPYMSLIKRQMLEVNKVQFILACCEHSDRLARKLDSYLEMEGYDDIASLRQEFGAANRFDDPDVAYFKRMLQHALPAPLRAKIIASLFEEHVSTDVTAFAETLYLTPDQARDMRATGNEFGAHGDLHLWHAKASAEQLAQEVSGSVRALETIGAPVQGGFYCYPFGSENNTVRCAVQQAGFTTGFTVVPDLYTPSADSALSVSRLDTIDLPRSVDAVNDPWLAKATVP</sequence>
<comment type="function">
    <text evidence="1">Is involved in generating a small heat-stable compound (Nod), an acylated oligomer of N-acetylglucosamine, that stimulates mitosis in various plant protoplasts.</text>
</comment>
<evidence type="ECO:0000256" key="6">
    <source>
        <dbReference type="ARBA" id="ARBA00032976"/>
    </source>
</evidence>
<dbReference type="InterPro" id="IPR011330">
    <property type="entry name" value="Glyco_hydro/deAcase_b/a-brl"/>
</dbReference>
<dbReference type="GO" id="GO:0016810">
    <property type="term" value="F:hydrolase activity, acting on carbon-nitrogen (but not peptide) bonds"/>
    <property type="evidence" value="ECO:0007669"/>
    <property type="project" value="InterPro"/>
</dbReference>
<evidence type="ECO:0000256" key="3">
    <source>
        <dbReference type="ARBA" id="ARBA00010973"/>
    </source>
</evidence>
<keyword evidence="9" id="KW-1185">Reference proteome</keyword>
<dbReference type="RefSeq" id="WP_106608158.1">
    <property type="nucleotide sequence ID" value="NZ_PYGJ01000004.1"/>
</dbReference>
<dbReference type="Proteomes" id="UP000240418">
    <property type="component" value="Unassembled WGS sequence"/>
</dbReference>
<dbReference type="OrthoDB" id="9814639at2"/>
<dbReference type="SUPFAM" id="SSF88713">
    <property type="entry name" value="Glycoside hydrolase/deacetylase"/>
    <property type="match status" value="1"/>
</dbReference>
<accession>A0A2P8FEJ5</accession>
<evidence type="ECO:0000256" key="4">
    <source>
        <dbReference type="ARBA" id="ARBA00020071"/>
    </source>
</evidence>
<dbReference type="PROSITE" id="PS51677">
    <property type="entry name" value="NODB"/>
    <property type="match status" value="1"/>
</dbReference>
<comment type="caution">
    <text evidence="8">The sequence shown here is derived from an EMBL/GenBank/DDBJ whole genome shotgun (WGS) entry which is preliminary data.</text>
</comment>
<dbReference type="InterPro" id="IPR002509">
    <property type="entry name" value="NODB_dom"/>
</dbReference>
<dbReference type="Gene3D" id="3.20.20.370">
    <property type="entry name" value="Glycoside hydrolase/deacetylase"/>
    <property type="match status" value="1"/>
</dbReference>
<comment type="subcellular location">
    <subcellularLocation>
        <location evidence="2">Secreted</location>
    </subcellularLocation>
</comment>
<dbReference type="GO" id="GO:0005576">
    <property type="term" value="C:extracellular region"/>
    <property type="evidence" value="ECO:0007669"/>
    <property type="project" value="UniProtKB-SubCell"/>
</dbReference>
<dbReference type="Pfam" id="PF01522">
    <property type="entry name" value="Polysacc_deac_1"/>
    <property type="match status" value="1"/>
</dbReference>
<gene>
    <name evidence="8" type="ORF">CLV88_104216</name>
</gene>
<feature type="domain" description="NodB homology" evidence="7">
    <location>
        <begin position="69"/>
        <end position="328"/>
    </location>
</feature>
<dbReference type="InterPro" id="IPR051398">
    <property type="entry name" value="Polysacch_Deacetylase"/>
</dbReference>
<dbReference type="EMBL" id="PYGJ01000004">
    <property type="protein sequence ID" value="PSL20155.1"/>
    <property type="molecule type" value="Genomic_DNA"/>
</dbReference>
<evidence type="ECO:0000256" key="5">
    <source>
        <dbReference type="ARBA" id="ARBA00022729"/>
    </source>
</evidence>
<proteinExistence type="inferred from homology"/>
<dbReference type="PANTHER" id="PTHR34216:SF3">
    <property type="entry name" value="POLY-BETA-1,6-N-ACETYL-D-GLUCOSAMINE N-DEACETYLASE"/>
    <property type="match status" value="1"/>
</dbReference>
<dbReference type="GO" id="GO:0005975">
    <property type="term" value="P:carbohydrate metabolic process"/>
    <property type="evidence" value="ECO:0007669"/>
    <property type="project" value="InterPro"/>
</dbReference>
<evidence type="ECO:0000313" key="8">
    <source>
        <dbReference type="EMBL" id="PSL20155.1"/>
    </source>
</evidence>
<reference evidence="8 9" key="1">
    <citation type="submission" date="2018-03" db="EMBL/GenBank/DDBJ databases">
        <title>Genomic Encyclopedia of Archaeal and Bacterial Type Strains, Phase II (KMG-II): from individual species to whole genera.</title>
        <authorList>
            <person name="Goeker M."/>
        </authorList>
    </citation>
    <scope>NUCLEOTIDE SEQUENCE [LARGE SCALE GENOMIC DNA]</scope>
    <source>
        <strain evidence="8 9">DSM 100673</strain>
    </source>
</reference>
<evidence type="ECO:0000313" key="9">
    <source>
        <dbReference type="Proteomes" id="UP000240418"/>
    </source>
</evidence>
<evidence type="ECO:0000256" key="2">
    <source>
        <dbReference type="ARBA" id="ARBA00004613"/>
    </source>
</evidence>
<organism evidence="8 9">
    <name type="scientific">Shimia abyssi</name>
    <dbReference type="NCBI Taxonomy" id="1662395"/>
    <lineage>
        <taxon>Bacteria</taxon>
        <taxon>Pseudomonadati</taxon>
        <taxon>Pseudomonadota</taxon>
        <taxon>Alphaproteobacteria</taxon>
        <taxon>Rhodobacterales</taxon>
        <taxon>Roseobacteraceae</taxon>
    </lineage>
</organism>
<dbReference type="AlphaFoldDB" id="A0A2P8FEJ5"/>
<name>A0A2P8FEJ5_9RHOB</name>
<dbReference type="PANTHER" id="PTHR34216">
    <property type="match status" value="1"/>
</dbReference>
<comment type="similarity">
    <text evidence="3">Belongs to the polysaccharide deacetylase family.</text>
</comment>
<keyword evidence="5" id="KW-0732">Signal</keyword>
<evidence type="ECO:0000259" key="7">
    <source>
        <dbReference type="PROSITE" id="PS51677"/>
    </source>
</evidence>
<evidence type="ECO:0000256" key="1">
    <source>
        <dbReference type="ARBA" id="ARBA00003236"/>
    </source>
</evidence>